<accession>A0A336MXD3</accession>
<dbReference type="AlphaFoldDB" id="A0A336MXD3"/>
<dbReference type="SUPFAM" id="SSF53649">
    <property type="entry name" value="Alkaline phosphatase-like"/>
    <property type="match status" value="1"/>
</dbReference>
<dbReference type="InterPro" id="IPR002591">
    <property type="entry name" value="Phosphodiest/P_Trfase"/>
</dbReference>
<dbReference type="InterPro" id="IPR037671">
    <property type="entry name" value="PIGN_N"/>
</dbReference>
<proteinExistence type="predicted"/>
<keyword evidence="2" id="KW-0813">Transport</keyword>
<dbReference type="PANTHER" id="PTHR13024:SF0">
    <property type="entry name" value="MICROSOMAL TRIACYLGLYCEROL TRANSFER PROTEIN"/>
    <property type="match status" value="1"/>
</dbReference>
<dbReference type="Gene3D" id="2.30.230.10">
    <property type="entry name" value="Lipovitellin, beta-sheet shell regions, chain A"/>
    <property type="match status" value="1"/>
</dbReference>
<reference evidence="8" key="1">
    <citation type="submission" date="2018-07" db="EMBL/GenBank/DDBJ databases">
        <authorList>
            <person name="Quirk P.G."/>
            <person name="Krulwich T.A."/>
        </authorList>
    </citation>
    <scope>NUCLEOTIDE SEQUENCE</scope>
</reference>
<feature type="signal peptide" evidence="6">
    <location>
        <begin position="1"/>
        <end position="23"/>
    </location>
</feature>
<dbReference type="SUPFAM" id="SSF56968">
    <property type="entry name" value="Lipovitellin-phosvitin complex, beta-sheet shell regions"/>
    <property type="match status" value="1"/>
</dbReference>
<evidence type="ECO:0000256" key="2">
    <source>
        <dbReference type="ARBA" id="ARBA00022448"/>
    </source>
</evidence>
<dbReference type="CDD" id="cd16020">
    <property type="entry name" value="GPI_EPT_1"/>
    <property type="match status" value="1"/>
</dbReference>
<feature type="chain" id="PRO_5016406114" evidence="6">
    <location>
        <begin position="24"/>
        <end position="1225"/>
    </location>
</feature>
<comment type="subcellular location">
    <subcellularLocation>
        <location evidence="1">Endoplasmic reticulum</location>
    </subcellularLocation>
</comment>
<dbReference type="Pfam" id="PF01663">
    <property type="entry name" value="Phosphodiest"/>
    <property type="match status" value="1"/>
</dbReference>
<dbReference type="PANTHER" id="PTHR13024">
    <property type="entry name" value="MICROSOMAL TRIGLYCERIDE TRANSFER PROTEIN, LARGE SUBUNIT"/>
    <property type="match status" value="1"/>
</dbReference>
<dbReference type="VEuPathDB" id="VectorBase:CSON009269"/>
<comment type="caution">
    <text evidence="5">Lacks conserved residue(s) required for the propagation of feature annotation.</text>
</comment>
<dbReference type="PROSITE" id="PS51211">
    <property type="entry name" value="VITELLOGENIN"/>
    <property type="match status" value="1"/>
</dbReference>
<dbReference type="InterPro" id="IPR011030">
    <property type="entry name" value="Lipovitellin_superhlx_dom"/>
</dbReference>
<dbReference type="GO" id="GO:0042157">
    <property type="term" value="P:lipoprotein metabolic process"/>
    <property type="evidence" value="ECO:0007669"/>
    <property type="project" value="TreeGrafter"/>
</dbReference>
<dbReference type="GO" id="GO:0005783">
    <property type="term" value="C:endoplasmic reticulum"/>
    <property type="evidence" value="ECO:0007669"/>
    <property type="project" value="UniProtKB-SubCell"/>
</dbReference>
<dbReference type="GO" id="GO:0005794">
    <property type="term" value="C:Golgi apparatus"/>
    <property type="evidence" value="ECO:0007669"/>
    <property type="project" value="TreeGrafter"/>
</dbReference>
<dbReference type="Pfam" id="PF19444">
    <property type="entry name" value="MTP_lip_bd"/>
    <property type="match status" value="1"/>
</dbReference>
<evidence type="ECO:0000256" key="1">
    <source>
        <dbReference type="ARBA" id="ARBA00004240"/>
    </source>
</evidence>
<dbReference type="InterPro" id="IPR045811">
    <property type="entry name" value="MTP_lip-bd"/>
</dbReference>
<evidence type="ECO:0000259" key="7">
    <source>
        <dbReference type="PROSITE" id="PS51211"/>
    </source>
</evidence>
<dbReference type="SUPFAM" id="SSF48431">
    <property type="entry name" value="Lipovitellin-phosvitin complex, superhelical domain"/>
    <property type="match status" value="1"/>
</dbReference>
<dbReference type="Pfam" id="PF01347">
    <property type="entry name" value="Vitellogenin_N"/>
    <property type="match status" value="1"/>
</dbReference>
<dbReference type="InterPro" id="IPR015819">
    <property type="entry name" value="Lipid_transp_b-sht_shell"/>
</dbReference>
<keyword evidence="3 6" id="KW-0732">Signal</keyword>
<organism evidence="8">
    <name type="scientific">Culicoides sonorensis</name>
    <name type="common">Biting midge</name>
    <dbReference type="NCBI Taxonomy" id="179676"/>
    <lineage>
        <taxon>Eukaryota</taxon>
        <taxon>Metazoa</taxon>
        <taxon>Ecdysozoa</taxon>
        <taxon>Arthropoda</taxon>
        <taxon>Hexapoda</taxon>
        <taxon>Insecta</taxon>
        <taxon>Pterygota</taxon>
        <taxon>Neoptera</taxon>
        <taxon>Endopterygota</taxon>
        <taxon>Diptera</taxon>
        <taxon>Nematocera</taxon>
        <taxon>Chironomoidea</taxon>
        <taxon>Ceratopogonidae</taxon>
        <taxon>Ceratopogoninae</taxon>
        <taxon>Culicoides</taxon>
        <taxon>Monoculicoides</taxon>
    </lineage>
</organism>
<dbReference type="GO" id="GO:0008289">
    <property type="term" value="F:lipid binding"/>
    <property type="evidence" value="ECO:0007669"/>
    <property type="project" value="InterPro"/>
</dbReference>
<keyword evidence="4" id="KW-0256">Endoplasmic reticulum</keyword>
<dbReference type="GO" id="GO:0051377">
    <property type="term" value="F:mannose-ethanolamine phosphotransferase activity"/>
    <property type="evidence" value="ECO:0007669"/>
    <property type="project" value="InterPro"/>
</dbReference>
<name>A0A336MXD3_CULSO</name>
<evidence type="ECO:0000256" key="6">
    <source>
        <dbReference type="SAM" id="SignalP"/>
    </source>
</evidence>
<dbReference type="Gene3D" id="1.25.10.20">
    <property type="entry name" value="Vitellinogen, superhelical"/>
    <property type="match status" value="1"/>
</dbReference>
<evidence type="ECO:0000256" key="3">
    <source>
        <dbReference type="ARBA" id="ARBA00022729"/>
    </source>
</evidence>
<evidence type="ECO:0000313" key="8">
    <source>
        <dbReference type="EMBL" id="SSX35174.1"/>
    </source>
</evidence>
<protein>
    <submittedName>
        <fullName evidence="8">CSON009269 protein</fullName>
    </submittedName>
</protein>
<dbReference type="InterPro" id="IPR015816">
    <property type="entry name" value="Vitellinogen_b-sht_N"/>
</dbReference>
<dbReference type="InterPro" id="IPR039988">
    <property type="entry name" value="MTTP"/>
</dbReference>
<dbReference type="SMART" id="SM00638">
    <property type="entry name" value="LPD_N"/>
    <property type="match status" value="1"/>
</dbReference>
<evidence type="ECO:0000256" key="4">
    <source>
        <dbReference type="ARBA" id="ARBA00022824"/>
    </source>
</evidence>
<dbReference type="InterPro" id="IPR017850">
    <property type="entry name" value="Alkaline_phosphatase_core_sf"/>
</dbReference>
<gene>
    <name evidence="8" type="primary">CSON009269</name>
</gene>
<dbReference type="GO" id="GO:0016323">
    <property type="term" value="C:basolateral plasma membrane"/>
    <property type="evidence" value="ECO:0007669"/>
    <property type="project" value="TreeGrafter"/>
</dbReference>
<dbReference type="GO" id="GO:0006506">
    <property type="term" value="P:GPI anchor biosynthetic process"/>
    <property type="evidence" value="ECO:0007669"/>
    <property type="project" value="InterPro"/>
</dbReference>
<evidence type="ECO:0000256" key="5">
    <source>
        <dbReference type="PROSITE-ProRule" id="PRU00557"/>
    </source>
</evidence>
<dbReference type="InterPro" id="IPR001747">
    <property type="entry name" value="Vitellogenin_N"/>
</dbReference>
<dbReference type="GO" id="GO:0005548">
    <property type="term" value="F:phospholipid transporter activity"/>
    <property type="evidence" value="ECO:0007669"/>
    <property type="project" value="InterPro"/>
</dbReference>
<dbReference type="Gene3D" id="3.40.720.10">
    <property type="entry name" value="Alkaline Phosphatase, subunit A"/>
    <property type="match status" value="2"/>
</dbReference>
<dbReference type="EMBL" id="UFQT01003657">
    <property type="protein sequence ID" value="SSX35174.1"/>
    <property type="molecule type" value="Genomic_DNA"/>
</dbReference>
<feature type="domain" description="Vitellogenin" evidence="7">
    <location>
        <begin position="24"/>
        <end position="652"/>
    </location>
</feature>
<sequence>MEKLQKNLISIIILVVLFKLSESFKLGSEYTYSFTNEVNSSNLFNQSNPATYKLEGNINVANIWRDGDQSVLQFRLISIKLLTKSQKTGEFDERSSSILGNVSPKPFYAVMNDGLVSSSYFEETEDESITNLKKAIVSFFQFKQKDGTEKETDVSGVCDVSYIVWDTNKFSKTKLHCRLGLLPQHQRLDTPLGITVVPFSNTEYLKGLDGTIKRIEGQECHLVRVNAYPRVGTIVNSTFNFELNEAIGKSELLQCDSIEECVKLMKNVKESDLISKVEKSCQDGKCYNLVQEVKRFKDDLKNTEIGNPASAKGFISLVQVGRSAKAETWHRILNSKTGKEIRPQLLDILAAVQSYDAFKEAIAALQLDDEDDFNDAERYLQGLSVGTRPDTKVIEALIKIAQNNSYYTKLEDTLMQTIASMTHRHARLLGDDYQNGFVSEVTNFLTDALDACESDECKLMYLRALGNLKAPNTISKLFTFAQQGSYKISTQAVKALKQFPVSFWNTAEFRSKFEDIFYQITKKYDSSARTLALDILLDLKLNIHEMTRLVNYLLSNDKAFEIKQYLLQKLQLNAVQSDYYEHAMKLLVKYDKKINNYHVLGQKGMSTAIMRDFSRTPSFNGSLLSVQEIKDGVLKRGNADIYVRTGDEKFSIFTLGLFGNGLSSFMGGSDDSDPDEDTTVTAGMELYLQGTAMRPLVFFSGQGELMGHVWSGTASEPTPAYQAISTLQDHEEIIRLQNGAHLEISALGAVSIDLNGQISISLWNRNAETKVAQNTGFATSIKSEVISSYIQTKVEELIEERPCLNLDSSIDFSGTVALCLQLHQPSTTLKSTVTKSLNVPGTSKNPFVSKATTTYKLVIFVADGLRAESLYEAHLNDTPFLADVILNKGLSGISHTRVPTESRPGHIALFAGLYEDPSAIFKGWQENIVEFDHIFNRSSLSYSWGSPDIVPLFAKGSSGEKLKTFSYDPNEEDFSGQSDTKLLDEWVFERVKSFLLDKENIEILKNNDKVILFLHLLGLDTAGHVHKPNSKKFLENLIVVDKGVQEIYKLVEESIPDNRTAFLFTSDHGMTDRGSHGDGHHFETETPIIAWGAGLKNWNFVKYFAHNQLFYHIMNKLVPRFDLEQGDVAPLLASLIGVPVPVNNFGRLPYAYLNMSTEFIANALRNNALQLLQQYKKLYGRTRQKKFMYFVSDEEYRIENRVGKMEYLLKQSYKAKKYEEIVRKS</sequence>